<keyword evidence="1 2" id="KW-0238">DNA-binding</keyword>
<evidence type="ECO:0000259" key="3">
    <source>
        <dbReference type="PROSITE" id="PS50977"/>
    </source>
</evidence>
<dbReference type="InterPro" id="IPR040611">
    <property type="entry name" value="AlkX_C"/>
</dbReference>
<evidence type="ECO:0000313" key="5">
    <source>
        <dbReference type="Proteomes" id="UP001301731"/>
    </source>
</evidence>
<dbReference type="InterPro" id="IPR001647">
    <property type="entry name" value="HTH_TetR"/>
</dbReference>
<sequence length="194" mass="20905">MARFRETVRTLLRERLLDAAYEATAADGFDKLRMAHLATAVGVSRQTVYSEFSSKEALGEALFQRELERCLVGIQESLDAHHDDLRTAVGAAVGFCLRLAARNPLVRALLSSTDADLLPVLTTRPDAVFGTATAALDAYVAESWPEVDGRSRELAVDAAIRLTASHIVQAAATPEQSAEWIAESVARIALGAAR</sequence>
<name>A0ABZ0M4X6_9ACTN</name>
<dbReference type="EMBL" id="CP137573">
    <property type="protein sequence ID" value="WOX26099.1"/>
    <property type="molecule type" value="Genomic_DNA"/>
</dbReference>
<protein>
    <submittedName>
        <fullName evidence="4">TetR/AcrR family transcriptional regulator</fullName>
    </submittedName>
</protein>
<accession>A0ABZ0M4X6</accession>
<feature type="domain" description="HTH tetR-type" evidence="3">
    <location>
        <begin position="10"/>
        <end position="70"/>
    </location>
</feature>
<dbReference type="Gene3D" id="1.10.357.10">
    <property type="entry name" value="Tetracycline Repressor, domain 2"/>
    <property type="match status" value="1"/>
</dbReference>
<keyword evidence="5" id="KW-1185">Reference proteome</keyword>
<evidence type="ECO:0000256" key="2">
    <source>
        <dbReference type="PROSITE-ProRule" id="PRU00335"/>
    </source>
</evidence>
<feature type="DNA-binding region" description="H-T-H motif" evidence="2">
    <location>
        <begin position="33"/>
        <end position="52"/>
    </location>
</feature>
<dbReference type="Pfam" id="PF00440">
    <property type="entry name" value="TetR_N"/>
    <property type="match status" value="1"/>
</dbReference>
<dbReference type="PROSITE" id="PS50977">
    <property type="entry name" value="HTH_TETR_2"/>
    <property type="match status" value="1"/>
</dbReference>
<dbReference type="PRINTS" id="PR00455">
    <property type="entry name" value="HTHTETR"/>
</dbReference>
<dbReference type="Pfam" id="PF18556">
    <property type="entry name" value="TetR_C_35"/>
    <property type="match status" value="1"/>
</dbReference>
<evidence type="ECO:0000256" key="1">
    <source>
        <dbReference type="ARBA" id="ARBA00023125"/>
    </source>
</evidence>
<proteinExistence type="predicted"/>
<dbReference type="RefSeq" id="WP_318108992.1">
    <property type="nucleotide sequence ID" value="NZ_CP137573.1"/>
</dbReference>
<dbReference type="InterPro" id="IPR050109">
    <property type="entry name" value="HTH-type_TetR-like_transc_reg"/>
</dbReference>
<gene>
    <name evidence="4" type="ORF">R2D22_33835</name>
</gene>
<dbReference type="InterPro" id="IPR009057">
    <property type="entry name" value="Homeodomain-like_sf"/>
</dbReference>
<evidence type="ECO:0000313" key="4">
    <source>
        <dbReference type="EMBL" id="WOX26099.1"/>
    </source>
</evidence>
<dbReference type="PANTHER" id="PTHR30055:SF146">
    <property type="entry name" value="HTH-TYPE TRANSCRIPTIONAL DUAL REGULATOR CECR"/>
    <property type="match status" value="1"/>
</dbReference>
<dbReference type="SUPFAM" id="SSF46689">
    <property type="entry name" value="Homeodomain-like"/>
    <property type="match status" value="1"/>
</dbReference>
<organism evidence="4 5">
    <name type="scientific">Streptomyces solicathayae</name>
    <dbReference type="NCBI Taxonomy" id="3081768"/>
    <lineage>
        <taxon>Bacteria</taxon>
        <taxon>Bacillati</taxon>
        <taxon>Actinomycetota</taxon>
        <taxon>Actinomycetes</taxon>
        <taxon>Kitasatosporales</taxon>
        <taxon>Streptomycetaceae</taxon>
        <taxon>Streptomyces</taxon>
    </lineage>
</organism>
<dbReference type="Proteomes" id="UP001301731">
    <property type="component" value="Chromosome"/>
</dbReference>
<dbReference type="PANTHER" id="PTHR30055">
    <property type="entry name" value="HTH-TYPE TRANSCRIPTIONAL REGULATOR RUTR"/>
    <property type="match status" value="1"/>
</dbReference>
<reference evidence="4 5" key="1">
    <citation type="submission" date="2023-10" db="EMBL/GenBank/DDBJ databases">
        <title>The genome sequence of Streptomyces sp. HUAS YS2.</title>
        <authorList>
            <person name="Mo P."/>
        </authorList>
    </citation>
    <scope>NUCLEOTIDE SEQUENCE [LARGE SCALE GENOMIC DNA]</scope>
    <source>
        <strain evidence="4 5">HUAS YS2</strain>
    </source>
</reference>